<reference evidence="2 3" key="1">
    <citation type="submission" date="2020-10" db="EMBL/GenBank/DDBJ databases">
        <title>Phylogeny of dyella-like bacteria.</title>
        <authorList>
            <person name="Fu J."/>
        </authorList>
    </citation>
    <scope>NUCLEOTIDE SEQUENCE [LARGE SCALE GENOMIC DNA]</scope>
    <source>
        <strain evidence="2 3">THG-B117</strain>
    </source>
</reference>
<sequence length="163" mass="17614">MSVFDRVLSACRLAVIAMVLGAVPLVHAQLSPASLPDADKQQIKKYTLTDDVFGRLAAATREARTTGIPPQAAPDPSKVHSLDDLANQAMAADPRIPALVKKYGFTPREFMLANIALMNAVMAVQARNDPALSGNLNQVWINADNIRFVESHQSDVQALLRGQ</sequence>
<dbReference type="RefSeq" id="WP_204635490.1">
    <property type="nucleotide sequence ID" value="NZ_JADIKC010000003.1"/>
</dbReference>
<comment type="caution">
    <text evidence="2">The sequence shown here is derived from an EMBL/GenBank/DDBJ whole genome shotgun (WGS) entry which is preliminary data.</text>
</comment>
<dbReference type="EMBL" id="JADIKC010000003">
    <property type="protein sequence ID" value="MBM7121074.1"/>
    <property type="molecule type" value="Genomic_DNA"/>
</dbReference>
<organism evidence="2 3">
    <name type="scientific">Dyella kyungheensis</name>
    <dbReference type="NCBI Taxonomy" id="1242174"/>
    <lineage>
        <taxon>Bacteria</taxon>
        <taxon>Pseudomonadati</taxon>
        <taxon>Pseudomonadota</taxon>
        <taxon>Gammaproteobacteria</taxon>
        <taxon>Lysobacterales</taxon>
        <taxon>Rhodanobacteraceae</taxon>
        <taxon>Dyella</taxon>
    </lineage>
</organism>
<accession>A0ABS2JPW5</accession>
<dbReference type="Proteomes" id="UP001430065">
    <property type="component" value="Unassembled WGS sequence"/>
</dbReference>
<keyword evidence="3" id="KW-1185">Reference proteome</keyword>
<name>A0ABS2JPW5_9GAMM</name>
<feature type="chain" id="PRO_5045756048" evidence="1">
    <location>
        <begin position="29"/>
        <end position="163"/>
    </location>
</feature>
<evidence type="ECO:0000313" key="3">
    <source>
        <dbReference type="Proteomes" id="UP001430065"/>
    </source>
</evidence>
<proteinExistence type="predicted"/>
<evidence type="ECO:0000256" key="1">
    <source>
        <dbReference type="SAM" id="SignalP"/>
    </source>
</evidence>
<keyword evidence="1" id="KW-0732">Signal</keyword>
<evidence type="ECO:0000313" key="2">
    <source>
        <dbReference type="EMBL" id="MBM7121074.1"/>
    </source>
</evidence>
<protein>
    <submittedName>
        <fullName evidence="2">Uncharacterized protein</fullName>
    </submittedName>
</protein>
<gene>
    <name evidence="2" type="ORF">ISP20_07860</name>
</gene>
<feature type="signal peptide" evidence="1">
    <location>
        <begin position="1"/>
        <end position="28"/>
    </location>
</feature>